<sequence length="216" mass="23584">MPTVTIDAFIERLATSPAGPNSVNQFAFSNPNNAIRRRNLGLYLHQLAERRPTVLLVGEAPGYRGMRITGVPFTNTAILQQGIGHFGLLGAANGYEVPNELPLVAAEPTATVMWRTLVELDFLPVLWSAYPLHPHRAGNPLSNRTPSPAEAAEWSWSWLALQDLFSIRTVVAVGNVAHRSIVRSGLTVPRVRHPAHGGREKFARGLHELLAEGIIA</sequence>
<dbReference type="SUPFAM" id="SSF52141">
    <property type="entry name" value="Uracil-DNA glycosylase-like"/>
    <property type="match status" value="1"/>
</dbReference>
<dbReference type="OrthoDB" id="4977218at2"/>
<dbReference type="InterPro" id="IPR005122">
    <property type="entry name" value="Uracil-DNA_glycosylase-like"/>
</dbReference>
<dbReference type="InterPro" id="IPR036895">
    <property type="entry name" value="Uracil-DNA_glycosylase-like_sf"/>
</dbReference>
<protein>
    <recommendedName>
        <fullName evidence="1">Uracil-DNA glycosylase-like domain-containing protein</fullName>
    </recommendedName>
</protein>
<evidence type="ECO:0000313" key="2">
    <source>
        <dbReference type="EMBL" id="RXZ73195.1"/>
    </source>
</evidence>
<name>A0A4Q2L4P6_9MICO</name>
<organism evidence="2 3">
    <name type="scientific">Agromyces albus</name>
    <dbReference type="NCBI Taxonomy" id="205332"/>
    <lineage>
        <taxon>Bacteria</taxon>
        <taxon>Bacillati</taxon>
        <taxon>Actinomycetota</taxon>
        <taxon>Actinomycetes</taxon>
        <taxon>Micrococcales</taxon>
        <taxon>Microbacteriaceae</taxon>
        <taxon>Agromyces</taxon>
    </lineage>
</organism>
<dbReference type="EMBL" id="SDPN01000001">
    <property type="protein sequence ID" value="RXZ73195.1"/>
    <property type="molecule type" value="Genomic_DNA"/>
</dbReference>
<accession>A0A4Q2L4P6</accession>
<dbReference type="Pfam" id="PF03167">
    <property type="entry name" value="UDG"/>
    <property type="match status" value="1"/>
</dbReference>
<dbReference type="AlphaFoldDB" id="A0A4Q2L4P6"/>
<evidence type="ECO:0000259" key="1">
    <source>
        <dbReference type="Pfam" id="PF03167"/>
    </source>
</evidence>
<reference evidence="2 3" key="1">
    <citation type="submission" date="2019-01" db="EMBL/GenBank/DDBJ databases">
        <title>Agromyces.</title>
        <authorList>
            <person name="Li J."/>
        </authorList>
    </citation>
    <scope>NUCLEOTIDE SEQUENCE [LARGE SCALE GENOMIC DNA]</scope>
    <source>
        <strain evidence="2 3">DSM 15934</strain>
    </source>
</reference>
<dbReference type="Gene3D" id="3.40.470.10">
    <property type="entry name" value="Uracil-DNA glycosylase-like domain"/>
    <property type="match status" value="1"/>
</dbReference>
<keyword evidence="3" id="KW-1185">Reference proteome</keyword>
<feature type="domain" description="Uracil-DNA glycosylase-like" evidence="1">
    <location>
        <begin position="51"/>
        <end position="184"/>
    </location>
</feature>
<gene>
    <name evidence="2" type="ORF">ESP51_00390</name>
</gene>
<proteinExistence type="predicted"/>
<dbReference type="Proteomes" id="UP000293865">
    <property type="component" value="Unassembled WGS sequence"/>
</dbReference>
<dbReference type="CDD" id="cd10035">
    <property type="entry name" value="UDG_like"/>
    <property type="match status" value="1"/>
</dbReference>
<comment type="caution">
    <text evidence="2">The sequence shown here is derived from an EMBL/GenBank/DDBJ whole genome shotgun (WGS) entry which is preliminary data.</text>
</comment>
<evidence type="ECO:0000313" key="3">
    <source>
        <dbReference type="Proteomes" id="UP000293865"/>
    </source>
</evidence>